<dbReference type="RefSeq" id="WP_210000123.1">
    <property type="nucleotide sequence ID" value="NZ_BAAAJY010000001.1"/>
</dbReference>
<evidence type="ECO:0000256" key="1">
    <source>
        <dbReference type="ARBA" id="ARBA00009199"/>
    </source>
</evidence>
<dbReference type="Proteomes" id="UP001296993">
    <property type="component" value="Unassembled WGS sequence"/>
</dbReference>
<dbReference type="SUPFAM" id="SSF75304">
    <property type="entry name" value="Amidase signature (AS) enzymes"/>
    <property type="match status" value="1"/>
</dbReference>
<dbReference type="Gene3D" id="3.90.1300.10">
    <property type="entry name" value="Amidase signature (AS) domain"/>
    <property type="match status" value="1"/>
</dbReference>
<dbReference type="InterPro" id="IPR000120">
    <property type="entry name" value="Amidase"/>
</dbReference>
<keyword evidence="4" id="KW-1185">Reference proteome</keyword>
<accession>A0ABS4XGW3</accession>
<evidence type="ECO:0000313" key="3">
    <source>
        <dbReference type="EMBL" id="MBP2387695.1"/>
    </source>
</evidence>
<dbReference type="GO" id="GO:0050567">
    <property type="term" value="F:glutaminyl-tRNA synthase (glutamine-hydrolyzing) activity"/>
    <property type="evidence" value="ECO:0007669"/>
    <property type="project" value="UniProtKB-EC"/>
</dbReference>
<dbReference type="GO" id="GO:0050566">
    <property type="term" value="F:asparaginyl-tRNA synthase (glutamine-hydrolyzing) activity"/>
    <property type="evidence" value="ECO:0007669"/>
    <property type="project" value="UniProtKB-EC"/>
</dbReference>
<organism evidence="3 4">
    <name type="scientific">Paeniglutamicibacter kerguelensis</name>
    <dbReference type="NCBI Taxonomy" id="254788"/>
    <lineage>
        <taxon>Bacteria</taxon>
        <taxon>Bacillati</taxon>
        <taxon>Actinomycetota</taxon>
        <taxon>Actinomycetes</taxon>
        <taxon>Micrococcales</taxon>
        <taxon>Micrococcaceae</taxon>
        <taxon>Paeniglutamicibacter</taxon>
    </lineage>
</organism>
<dbReference type="EC" id="6.3.5.7" evidence="3"/>
<sequence>MNTPVTDTTLCFATATELLEGYRRRDYKPSEVLADHFAQIERTNPATGLGVNALTEEMRETSTSAALAADEAYVRGGSLPPLLGVPLVTKEKHAIAGLAVTQGLGNERAQFPTANQPIVQRVLDAGVLLHARTTTPEFSCASVTHSKQWGVTRNPWNLAAGPGGSSGGAGAALAAGMSTLATASDIGGSTRIPAGFNGMVGYKAPYGRVPGAAPLSADWYRSDGPMARSVSDVALLQSVMAGRHPSDHSSWGEHGADYLSHVQAGTPQSLRGVRIAYSPTLGDFPVAASIRANTEALVARLAEQGAIVEVVEPRWDTEQILDTIFSHFGTIMGRALLQQVDGNLEELSAYAQLYVAQAAEAAGSGTIVDSLTKDIAIQQELARIMEGCDVLLTPTQGAEMLPADGNFVEGITLEGRHFDNYMAAHMTMPFNIANRCPVMAMPTGLSSVGVPTSVQIVGHPFGEATVFKVSAAVEALTDQLGRPAGC</sequence>
<gene>
    <name evidence="3" type="ORF">JOF47_003206</name>
</gene>
<reference evidence="3 4" key="1">
    <citation type="submission" date="2021-03" db="EMBL/GenBank/DDBJ databases">
        <title>Sequencing the genomes of 1000 actinobacteria strains.</title>
        <authorList>
            <person name="Klenk H.-P."/>
        </authorList>
    </citation>
    <scope>NUCLEOTIDE SEQUENCE [LARGE SCALE GENOMIC DNA]</scope>
    <source>
        <strain evidence="3 4">DSM 15797</strain>
    </source>
</reference>
<keyword evidence="3" id="KW-0436">Ligase</keyword>
<dbReference type="InterPro" id="IPR036928">
    <property type="entry name" value="AS_sf"/>
</dbReference>
<comment type="caution">
    <text evidence="3">The sequence shown here is derived from an EMBL/GenBank/DDBJ whole genome shotgun (WGS) entry which is preliminary data.</text>
</comment>
<dbReference type="EMBL" id="JAGIOF010000001">
    <property type="protein sequence ID" value="MBP2387695.1"/>
    <property type="molecule type" value="Genomic_DNA"/>
</dbReference>
<evidence type="ECO:0000259" key="2">
    <source>
        <dbReference type="Pfam" id="PF01425"/>
    </source>
</evidence>
<dbReference type="EC" id="6.3.5.6" evidence="3"/>
<dbReference type="Pfam" id="PF01425">
    <property type="entry name" value="Amidase"/>
    <property type="match status" value="1"/>
</dbReference>
<feature type="domain" description="Amidase" evidence="2">
    <location>
        <begin position="37"/>
        <end position="466"/>
    </location>
</feature>
<evidence type="ECO:0000313" key="4">
    <source>
        <dbReference type="Proteomes" id="UP001296993"/>
    </source>
</evidence>
<dbReference type="PANTHER" id="PTHR11895:SF7">
    <property type="entry name" value="GLUTAMYL-TRNA(GLN) AMIDOTRANSFERASE SUBUNIT A, MITOCHONDRIAL"/>
    <property type="match status" value="1"/>
</dbReference>
<protein>
    <submittedName>
        <fullName evidence="3">Aspartyl-tRNA(Asn)/glutamyl-tRNA(Gln) amidotransferase subunit A</fullName>
        <ecNumber evidence="3">6.3.5.6</ecNumber>
        <ecNumber evidence="3">6.3.5.7</ecNumber>
    </submittedName>
</protein>
<dbReference type="PANTHER" id="PTHR11895">
    <property type="entry name" value="TRANSAMIDASE"/>
    <property type="match status" value="1"/>
</dbReference>
<name>A0ABS4XGW3_9MICC</name>
<comment type="similarity">
    <text evidence="1">Belongs to the amidase family.</text>
</comment>
<proteinExistence type="inferred from homology"/>
<dbReference type="InterPro" id="IPR023631">
    <property type="entry name" value="Amidase_dom"/>
</dbReference>